<keyword evidence="2" id="KW-1185">Reference proteome</keyword>
<sequence>MPDLYDLPFPKNYVRMVASEPDLYSAFFCNVIDFTSYSANLKPLSLRIFVE</sequence>
<proteinExistence type="predicted"/>
<gene>
    <name evidence="1" type="ORF">DM02DRAFT_620820</name>
</gene>
<protein>
    <submittedName>
        <fullName evidence="1">Uncharacterized protein</fullName>
    </submittedName>
</protein>
<organism evidence="1 2">
    <name type="scientific">Periconia macrospinosa</name>
    <dbReference type="NCBI Taxonomy" id="97972"/>
    <lineage>
        <taxon>Eukaryota</taxon>
        <taxon>Fungi</taxon>
        <taxon>Dikarya</taxon>
        <taxon>Ascomycota</taxon>
        <taxon>Pezizomycotina</taxon>
        <taxon>Dothideomycetes</taxon>
        <taxon>Pleosporomycetidae</taxon>
        <taxon>Pleosporales</taxon>
        <taxon>Massarineae</taxon>
        <taxon>Periconiaceae</taxon>
        <taxon>Periconia</taxon>
    </lineage>
</organism>
<evidence type="ECO:0000313" key="2">
    <source>
        <dbReference type="Proteomes" id="UP000244855"/>
    </source>
</evidence>
<reference evidence="1 2" key="1">
    <citation type="journal article" date="2018" name="Sci. Rep.">
        <title>Comparative genomics provides insights into the lifestyle and reveals functional heterogeneity of dark septate endophytic fungi.</title>
        <authorList>
            <person name="Knapp D.G."/>
            <person name="Nemeth J.B."/>
            <person name="Barry K."/>
            <person name="Hainaut M."/>
            <person name="Henrissat B."/>
            <person name="Johnson J."/>
            <person name="Kuo A."/>
            <person name="Lim J.H.P."/>
            <person name="Lipzen A."/>
            <person name="Nolan M."/>
            <person name="Ohm R.A."/>
            <person name="Tamas L."/>
            <person name="Grigoriev I.V."/>
            <person name="Spatafora J.W."/>
            <person name="Nagy L.G."/>
            <person name="Kovacs G.M."/>
        </authorList>
    </citation>
    <scope>NUCLEOTIDE SEQUENCE [LARGE SCALE GENOMIC DNA]</scope>
    <source>
        <strain evidence="1 2">DSE2036</strain>
    </source>
</reference>
<dbReference type="EMBL" id="KZ806066">
    <property type="protein sequence ID" value="PVH90859.1"/>
    <property type="molecule type" value="Genomic_DNA"/>
</dbReference>
<name>A0A2V1CZS3_9PLEO</name>
<dbReference type="Proteomes" id="UP000244855">
    <property type="component" value="Unassembled WGS sequence"/>
</dbReference>
<evidence type="ECO:0000313" key="1">
    <source>
        <dbReference type="EMBL" id="PVH90859.1"/>
    </source>
</evidence>
<accession>A0A2V1CZS3</accession>
<dbReference type="AlphaFoldDB" id="A0A2V1CZS3"/>